<comment type="caution">
    <text evidence="1">The sequence shown here is derived from an EMBL/GenBank/DDBJ whole genome shotgun (WGS) entry which is preliminary data.</text>
</comment>
<dbReference type="InterPro" id="IPR029063">
    <property type="entry name" value="SAM-dependent_MTases_sf"/>
</dbReference>
<dbReference type="RefSeq" id="WP_109810734.1">
    <property type="nucleotide sequence ID" value="NZ_QGKU01000025.1"/>
</dbReference>
<dbReference type="EMBL" id="QGKU01000025">
    <property type="protein sequence ID" value="PWR03616.1"/>
    <property type="molecule type" value="Genomic_DNA"/>
</dbReference>
<protein>
    <submittedName>
        <fullName evidence="1">SAM-dependent methyltransferase</fullName>
    </submittedName>
</protein>
<keyword evidence="1" id="KW-0808">Transferase</keyword>
<dbReference type="GO" id="GO:0008168">
    <property type="term" value="F:methyltransferase activity"/>
    <property type="evidence" value="ECO:0007669"/>
    <property type="project" value="UniProtKB-KW"/>
</dbReference>
<dbReference type="OrthoDB" id="7273451at2"/>
<evidence type="ECO:0000313" key="1">
    <source>
        <dbReference type="EMBL" id="PWR03616.1"/>
    </source>
</evidence>
<keyword evidence="2" id="KW-1185">Reference proteome</keyword>
<dbReference type="GO" id="GO:0032259">
    <property type="term" value="P:methylation"/>
    <property type="evidence" value="ECO:0007669"/>
    <property type="project" value="UniProtKB-KW"/>
</dbReference>
<reference evidence="1 2" key="1">
    <citation type="submission" date="2018-05" db="EMBL/GenBank/DDBJ databases">
        <title>Rhodobacteraceae gen. nov., sp. nov. isolated from sea water.</title>
        <authorList>
            <person name="Ren Y."/>
        </authorList>
    </citation>
    <scope>NUCLEOTIDE SEQUENCE [LARGE SCALE GENOMIC DNA]</scope>
    <source>
        <strain evidence="1 2">TG-679</strain>
    </source>
</reference>
<dbReference type="Proteomes" id="UP000245680">
    <property type="component" value="Unassembled WGS sequence"/>
</dbReference>
<evidence type="ECO:0000313" key="2">
    <source>
        <dbReference type="Proteomes" id="UP000245680"/>
    </source>
</evidence>
<dbReference type="AlphaFoldDB" id="A0A2V2LK79"/>
<proteinExistence type="predicted"/>
<sequence length="257" mass="26769">MSGFTADWLALREVADARARATGLIDRAGTALARHAAPLVCDLGSGTGAGMRAFAPSFPPDTRWLLTDNDPDTLALAGCAPAVQTALADLAANPAPWPAECRLVTATALFDLAAPGWIARLADCLAADRLPLLACLTYDGRLGCVPARPGDAALCSAFNRHQRGDKGLGGPAAGPGAVALLAEALRTRGYRVALADSAWRLMQDRDSALMTELVTGWAGAMEGLVGVQTAQDWRAARLADTQRLTVGHTDLYAEPPS</sequence>
<gene>
    <name evidence="1" type="ORF">DKT77_05605</name>
</gene>
<keyword evidence="1" id="KW-0489">Methyltransferase</keyword>
<dbReference type="SUPFAM" id="SSF53335">
    <property type="entry name" value="S-adenosyl-L-methionine-dependent methyltransferases"/>
    <property type="match status" value="1"/>
</dbReference>
<name>A0A2V2LK79_9RHOB</name>
<accession>A0A2V2LK79</accession>
<organism evidence="1 2">
    <name type="scientific">Meridianimarinicoccus roseus</name>
    <dbReference type="NCBI Taxonomy" id="2072018"/>
    <lineage>
        <taxon>Bacteria</taxon>
        <taxon>Pseudomonadati</taxon>
        <taxon>Pseudomonadota</taxon>
        <taxon>Alphaproteobacteria</taxon>
        <taxon>Rhodobacterales</taxon>
        <taxon>Paracoccaceae</taxon>
        <taxon>Meridianimarinicoccus</taxon>
    </lineage>
</organism>